<dbReference type="CDD" id="cd08261">
    <property type="entry name" value="Zn_ADH7"/>
    <property type="match status" value="1"/>
</dbReference>
<keyword evidence="2 4" id="KW-0862">Zinc</keyword>
<evidence type="ECO:0000256" key="2">
    <source>
        <dbReference type="ARBA" id="ARBA00022833"/>
    </source>
</evidence>
<keyword evidence="1 4" id="KW-0479">Metal-binding</keyword>
<dbReference type="SUPFAM" id="SSF50129">
    <property type="entry name" value="GroES-like"/>
    <property type="match status" value="1"/>
</dbReference>
<dbReference type="RefSeq" id="WP_388041939.1">
    <property type="nucleotide sequence ID" value="NZ_JBHUEK010000034.1"/>
</dbReference>
<evidence type="ECO:0000313" key="6">
    <source>
        <dbReference type="EMBL" id="MFD1781556.1"/>
    </source>
</evidence>
<dbReference type="SMART" id="SM00829">
    <property type="entry name" value="PKS_ER"/>
    <property type="match status" value="1"/>
</dbReference>
<keyword evidence="7" id="KW-1185">Reference proteome</keyword>
<name>A0ABW4MVA4_9BACI</name>
<dbReference type="InterPro" id="IPR036291">
    <property type="entry name" value="NAD(P)-bd_dom_sf"/>
</dbReference>
<comment type="caution">
    <text evidence="6">The sequence shown here is derived from an EMBL/GenBank/DDBJ whole genome shotgun (WGS) entry which is preliminary data.</text>
</comment>
<accession>A0ABW4MVA4</accession>
<dbReference type="InterPro" id="IPR050129">
    <property type="entry name" value="Zn_alcohol_dh"/>
</dbReference>
<evidence type="ECO:0000313" key="7">
    <source>
        <dbReference type="Proteomes" id="UP001597227"/>
    </source>
</evidence>
<evidence type="ECO:0000256" key="1">
    <source>
        <dbReference type="ARBA" id="ARBA00022723"/>
    </source>
</evidence>
<dbReference type="PANTHER" id="PTHR43401">
    <property type="entry name" value="L-THREONINE 3-DEHYDROGENASE"/>
    <property type="match status" value="1"/>
</dbReference>
<dbReference type="InterPro" id="IPR020843">
    <property type="entry name" value="ER"/>
</dbReference>
<reference evidence="7" key="1">
    <citation type="journal article" date="2019" name="Int. J. Syst. Evol. Microbiol.">
        <title>The Global Catalogue of Microorganisms (GCM) 10K type strain sequencing project: providing services to taxonomists for standard genome sequencing and annotation.</title>
        <authorList>
            <consortium name="The Broad Institute Genomics Platform"/>
            <consortium name="The Broad Institute Genome Sequencing Center for Infectious Disease"/>
            <person name="Wu L."/>
            <person name="Ma J."/>
        </authorList>
    </citation>
    <scope>NUCLEOTIDE SEQUENCE [LARGE SCALE GENOMIC DNA]</scope>
    <source>
        <strain evidence="7">CCUG 15531</strain>
    </source>
</reference>
<dbReference type="EMBL" id="JBHUEK010000034">
    <property type="protein sequence ID" value="MFD1781556.1"/>
    <property type="molecule type" value="Genomic_DNA"/>
</dbReference>
<evidence type="ECO:0000256" key="3">
    <source>
        <dbReference type="ARBA" id="ARBA00023002"/>
    </source>
</evidence>
<dbReference type="Pfam" id="PF00107">
    <property type="entry name" value="ADH_zinc_N"/>
    <property type="match status" value="1"/>
</dbReference>
<keyword evidence="3" id="KW-0560">Oxidoreductase</keyword>
<dbReference type="PROSITE" id="PS00059">
    <property type="entry name" value="ADH_ZINC"/>
    <property type="match status" value="1"/>
</dbReference>
<dbReference type="SUPFAM" id="SSF51735">
    <property type="entry name" value="NAD(P)-binding Rossmann-fold domains"/>
    <property type="match status" value="1"/>
</dbReference>
<dbReference type="Proteomes" id="UP001597227">
    <property type="component" value="Unassembled WGS sequence"/>
</dbReference>
<comment type="similarity">
    <text evidence="4">Belongs to the zinc-containing alcohol dehydrogenase family.</text>
</comment>
<dbReference type="InterPro" id="IPR013149">
    <property type="entry name" value="ADH-like_C"/>
</dbReference>
<proteinExistence type="inferred from homology"/>
<dbReference type="Gene3D" id="3.40.50.720">
    <property type="entry name" value="NAD(P)-binding Rossmann-like Domain"/>
    <property type="match status" value="1"/>
</dbReference>
<feature type="domain" description="Enoyl reductase (ER)" evidence="5">
    <location>
        <begin position="7"/>
        <end position="336"/>
    </location>
</feature>
<dbReference type="Pfam" id="PF08240">
    <property type="entry name" value="ADH_N"/>
    <property type="match status" value="1"/>
</dbReference>
<comment type="cofactor">
    <cofactor evidence="4">
        <name>Zn(2+)</name>
        <dbReference type="ChEBI" id="CHEBI:29105"/>
    </cofactor>
</comment>
<organism evidence="6 7">
    <name type="scientific">Fredinandcohnia salidurans</name>
    <dbReference type="NCBI Taxonomy" id="2595041"/>
    <lineage>
        <taxon>Bacteria</taxon>
        <taxon>Bacillati</taxon>
        <taxon>Bacillota</taxon>
        <taxon>Bacilli</taxon>
        <taxon>Bacillales</taxon>
        <taxon>Bacillaceae</taxon>
        <taxon>Fredinandcohnia</taxon>
    </lineage>
</organism>
<dbReference type="InterPro" id="IPR002328">
    <property type="entry name" value="ADH_Zn_CS"/>
</dbReference>
<dbReference type="InterPro" id="IPR011032">
    <property type="entry name" value="GroES-like_sf"/>
</dbReference>
<evidence type="ECO:0000256" key="4">
    <source>
        <dbReference type="RuleBase" id="RU361277"/>
    </source>
</evidence>
<dbReference type="InterPro" id="IPR013154">
    <property type="entry name" value="ADH-like_N"/>
</dbReference>
<protein>
    <submittedName>
        <fullName evidence="6">Zinc-binding alcohol dehydrogenase family protein</fullName>
    </submittedName>
</protein>
<dbReference type="Gene3D" id="3.90.180.10">
    <property type="entry name" value="Medium-chain alcohol dehydrogenases, catalytic domain"/>
    <property type="match status" value="1"/>
</dbReference>
<evidence type="ECO:0000259" key="5">
    <source>
        <dbReference type="SMART" id="SM00829"/>
    </source>
</evidence>
<sequence length="338" mass="37354">MKATYVTEPGKLEIKETIEPQISNSYDVKIKVKAGGICGSDIHIYHGTSPVATYPRILGHEIVGEVVEVGGSVEKFRVHDRVVIDPIINCEECYHCKKNRPNLCVNLRVRGVHEDGGFREYVVTPETNIFKIPDSISFEEAVMIEPFTVAAQVNSRGQVEKGDYVFIMGSGPAGLCALKVAKNKGAICIISDLVDERLENAKRLGADYVINAGKENVNEKIDKYTQHIGANVVIDAVGNSSSFEQAIEVVSKGGRIVILGFTDTPSKIPQLHITKDELDISGSRLHANKFPEVIDWFEKGEINGNDYISHTYPFEKIQEAIHLVETEPMKVSKVVLTF</sequence>
<dbReference type="PANTHER" id="PTHR43401:SF2">
    <property type="entry name" value="L-THREONINE 3-DEHYDROGENASE"/>
    <property type="match status" value="1"/>
</dbReference>
<gene>
    <name evidence="6" type="ORF">ACFSFW_23185</name>
</gene>